<evidence type="ECO:0000259" key="1">
    <source>
        <dbReference type="Pfam" id="PF01592"/>
    </source>
</evidence>
<dbReference type="RefSeq" id="WP_097152819.1">
    <property type="nucleotide sequence ID" value="NZ_OBEL01000001.1"/>
</dbReference>
<dbReference type="GO" id="GO:0005506">
    <property type="term" value="F:iron ion binding"/>
    <property type="evidence" value="ECO:0007669"/>
    <property type="project" value="InterPro"/>
</dbReference>
<dbReference type="SUPFAM" id="SSF82649">
    <property type="entry name" value="SufE/NifU"/>
    <property type="match status" value="1"/>
</dbReference>
<organism evidence="2 3">
    <name type="scientific">Cohaesibacter gelatinilyticus</name>
    <dbReference type="NCBI Taxonomy" id="372072"/>
    <lineage>
        <taxon>Bacteria</taxon>
        <taxon>Pseudomonadati</taxon>
        <taxon>Pseudomonadota</taxon>
        <taxon>Alphaproteobacteria</taxon>
        <taxon>Hyphomicrobiales</taxon>
        <taxon>Cohaesibacteraceae</taxon>
    </lineage>
</organism>
<dbReference type="EMBL" id="OBEL01000001">
    <property type="protein sequence ID" value="SNZ08468.1"/>
    <property type="molecule type" value="Genomic_DNA"/>
</dbReference>
<dbReference type="GO" id="GO:0051536">
    <property type="term" value="F:iron-sulfur cluster binding"/>
    <property type="evidence" value="ECO:0007669"/>
    <property type="project" value="InterPro"/>
</dbReference>
<name>A0A285NGR6_9HYPH</name>
<feature type="domain" description="NIF system FeS cluster assembly NifU N-terminal" evidence="1">
    <location>
        <begin position="6"/>
        <end position="87"/>
    </location>
</feature>
<evidence type="ECO:0000313" key="2">
    <source>
        <dbReference type="EMBL" id="SNZ08468.1"/>
    </source>
</evidence>
<dbReference type="Gene3D" id="3.90.1010.10">
    <property type="match status" value="1"/>
</dbReference>
<keyword evidence="3" id="KW-1185">Reference proteome</keyword>
<dbReference type="AlphaFoldDB" id="A0A285NGR6"/>
<gene>
    <name evidence="2" type="ORF">SAMN06265368_1689</name>
</gene>
<dbReference type="CDD" id="cd06664">
    <property type="entry name" value="IscU_like"/>
    <property type="match status" value="1"/>
</dbReference>
<protein>
    <submittedName>
        <fullName evidence="2">NifU homolog involved in Fe-S cluster formation</fullName>
    </submittedName>
</protein>
<evidence type="ECO:0000313" key="3">
    <source>
        <dbReference type="Proteomes" id="UP000219439"/>
    </source>
</evidence>
<sequence>MLDAIYNKKILEFAGNIERLERLETPQASARAHSKLCGSTIDVDLIMIDGKVVDFGHKVNACALGQAAASVMARKVIGQSGDELRDIRTIMHCMLKEGGPAPQGYWEDLKYLEPVKDYPARHTSSLLIFDAVVDAVEQIERGEAQ</sequence>
<accession>A0A285NGR6</accession>
<proteinExistence type="predicted"/>
<dbReference type="Pfam" id="PF01592">
    <property type="entry name" value="NifU_N"/>
    <property type="match status" value="1"/>
</dbReference>
<dbReference type="InterPro" id="IPR002871">
    <property type="entry name" value="NIF_FeS_clus_asmbl_NifU_N"/>
</dbReference>
<dbReference type="Proteomes" id="UP000219439">
    <property type="component" value="Unassembled WGS sequence"/>
</dbReference>
<dbReference type="GO" id="GO:0016226">
    <property type="term" value="P:iron-sulfur cluster assembly"/>
    <property type="evidence" value="ECO:0007669"/>
    <property type="project" value="InterPro"/>
</dbReference>
<dbReference type="OrthoDB" id="7857113at2"/>
<reference evidence="2 3" key="1">
    <citation type="submission" date="2017-09" db="EMBL/GenBank/DDBJ databases">
        <authorList>
            <person name="Ehlers B."/>
            <person name="Leendertz F.H."/>
        </authorList>
    </citation>
    <scope>NUCLEOTIDE SEQUENCE [LARGE SCALE GENOMIC DNA]</scope>
    <source>
        <strain evidence="2 3">DSM 18289</strain>
    </source>
</reference>